<comment type="caution">
    <text evidence="2">The sequence shown here is derived from an EMBL/GenBank/DDBJ whole genome shotgun (WGS) entry which is preliminary data.</text>
</comment>
<evidence type="ECO:0000313" key="3">
    <source>
        <dbReference type="Proteomes" id="UP000823941"/>
    </source>
</evidence>
<dbReference type="SUPFAM" id="SSF52087">
    <property type="entry name" value="CRAL/TRIO domain"/>
    <property type="match status" value="2"/>
</dbReference>
<feature type="domain" description="CRAL-TRIO" evidence="1">
    <location>
        <begin position="363"/>
        <end position="467"/>
    </location>
</feature>
<proteinExistence type="predicted"/>
<gene>
    <name evidence="2" type="ORF">JYU34_011921</name>
</gene>
<dbReference type="Pfam" id="PF00650">
    <property type="entry name" value="CRAL_TRIO"/>
    <property type="match status" value="2"/>
</dbReference>
<dbReference type="InterPro" id="IPR001251">
    <property type="entry name" value="CRAL-TRIO_dom"/>
</dbReference>
<dbReference type="EMBL" id="JAHIBW010000016">
    <property type="protein sequence ID" value="KAG7303406.1"/>
    <property type="molecule type" value="Genomic_DNA"/>
</dbReference>
<protein>
    <recommendedName>
        <fullName evidence="1">CRAL-TRIO domain-containing protein</fullName>
    </recommendedName>
</protein>
<organism evidence="2 3">
    <name type="scientific">Plutella xylostella</name>
    <name type="common">Diamondback moth</name>
    <name type="synonym">Plutella maculipennis</name>
    <dbReference type="NCBI Taxonomy" id="51655"/>
    <lineage>
        <taxon>Eukaryota</taxon>
        <taxon>Metazoa</taxon>
        <taxon>Ecdysozoa</taxon>
        <taxon>Arthropoda</taxon>
        <taxon>Hexapoda</taxon>
        <taxon>Insecta</taxon>
        <taxon>Pterygota</taxon>
        <taxon>Neoptera</taxon>
        <taxon>Endopterygota</taxon>
        <taxon>Lepidoptera</taxon>
        <taxon>Glossata</taxon>
        <taxon>Ditrysia</taxon>
        <taxon>Yponomeutoidea</taxon>
        <taxon>Plutellidae</taxon>
        <taxon>Plutella</taxon>
    </lineage>
</organism>
<name>A0ABQ7QDW6_PLUXY</name>
<dbReference type="PANTHER" id="PTHR10174">
    <property type="entry name" value="ALPHA-TOCOPHEROL TRANSFER PROTEIN-RELATED"/>
    <property type="match status" value="1"/>
</dbReference>
<dbReference type="PRINTS" id="PR00180">
    <property type="entry name" value="CRETINALDHBP"/>
</dbReference>
<dbReference type="Gene3D" id="3.40.525.10">
    <property type="entry name" value="CRAL-TRIO lipid binding domain"/>
    <property type="match status" value="2"/>
</dbReference>
<dbReference type="PROSITE" id="PS50191">
    <property type="entry name" value="CRAL_TRIO"/>
    <property type="match status" value="2"/>
</dbReference>
<dbReference type="Proteomes" id="UP000823941">
    <property type="component" value="Chromosome 16"/>
</dbReference>
<dbReference type="CDD" id="cd00170">
    <property type="entry name" value="SEC14"/>
    <property type="match status" value="2"/>
</dbReference>
<reference evidence="2 3" key="1">
    <citation type="submission" date="2021-06" db="EMBL/GenBank/DDBJ databases">
        <title>A haploid diamondback moth (Plutella xylostella L.) genome assembly resolves 31 chromosomes and identifies a diamide resistance mutation.</title>
        <authorList>
            <person name="Ward C.M."/>
            <person name="Perry K.D."/>
            <person name="Baker G."/>
            <person name="Powis K."/>
            <person name="Heckel D.G."/>
            <person name="Baxter S.W."/>
        </authorList>
    </citation>
    <scope>NUCLEOTIDE SEQUENCE [LARGE SCALE GENOMIC DNA]</scope>
    <source>
        <strain evidence="2 3">LV</strain>
        <tissue evidence="2">Single pupa</tissue>
    </source>
</reference>
<evidence type="ECO:0000259" key="1">
    <source>
        <dbReference type="PROSITE" id="PS50191"/>
    </source>
</evidence>
<evidence type="ECO:0000313" key="2">
    <source>
        <dbReference type="EMBL" id="KAG7303406.1"/>
    </source>
</evidence>
<dbReference type="InterPro" id="IPR036273">
    <property type="entry name" value="CRAL/TRIO_N_dom_sf"/>
</dbReference>
<dbReference type="SUPFAM" id="SSF46938">
    <property type="entry name" value="CRAL/TRIO N-terminal domain"/>
    <property type="match status" value="1"/>
</dbReference>
<dbReference type="InterPro" id="IPR036865">
    <property type="entry name" value="CRAL-TRIO_dom_sf"/>
</dbReference>
<dbReference type="SMART" id="SM00516">
    <property type="entry name" value="SEC14"/>
    <property type="match status" value="2"/>
</dbReference>
<keyword evidence="3" id="KW-1185">Reference proteome</keyword>
<accession>A0ABQ7QDW6</accession>
<sequence length="521" mass="60363">MVVRAGPSHPLFKTRPNQVQEIRKMFGFNDEKSLNDAIDVLQAWARQQNHFVVKEFPRDYLEAYVITSKGSLEKAKKRLDKRCTLRRLMPELFDNINVKTDFQTLFKTLKHAIMPMPTKDYYRVLIDVFAGNIETYNLIDYVRYTIVNAEYYMVNEYVTGFEIIVDMQQFSLTDIIAKMNPLILQKLMTAMIEGYGARIKAIHVLYDSKFVDAVVGLLKQGMSEKVGNRIQVHSSPDSLHKFITPECLPSDYGGSGESIQELHDRQYLERHLMASKGSLERLKKHLDKLCTFRTLLPEYLVDMDVEKDFQDYLSLGYNGILPKPTPEHYRVCFSKFYTENYDKFSVVDFYKYMNLIVHYILHYDYCIGTVMIIDFQHVNMSLLTKVNPVIIQRGRSIIIDGFGMRLKGIYIINSSKFLESLVSLIKQGLTAKLRDRLHVLSDPESLHKFFPKRILPSDYGGDEKSLAEIHEITFKAFKSEGNIKKMKEADKAKTDEAFRDSTKFSEEMLGMPGSFKMLSVD</sequence>
<dbReference type="PANTHER" id="PTHR10174:SF222">
    <property type="entry name" value="GH10083P-RELATED"/>
    <property type="match status" value="1"/>
</dbReference>
<feature type="domain" description="CRAL-TRIO" evidence="1">
    <location>
        <begin position="140"/>
        <end position="260"/>
    </location>
</feature>